<dbReference type="Pfam" id="PF24545">
    <property type="entry name" value="Ig_TPPC8_1st"/>
    <property type="match status" value="1"/>
</dbReference>
<feature type="domain" description="TPPC8 second Ig-like" evidence="1">
    <location>
        <begin position="269"/>
        <end position="305"/>
    </location>
</feature>
<name>A0A4C1W6J5_EUMVA</name>
<evidence type="ECO:0000259" key="1">
    <source>
        <dbReference type="Pfam" id="PF24544"/>
    </source>
</evidence>
<protein>
    <submittedName>
        <fullName evidence="3">Trafficking protein particle complex subunit 8</fullName>
    </submittedName>
</protein>
<feature type="non-terminal residue" evidence="3">
    <location>
        <position position="377"/>
    </location>
</feature>
<dbReference type="AlphaFoldDB" id="A0A4C1W6J5"/>
<gene>
    <name evidence="3" type="primary">TRAPPC8</name>
    <name evidence="3" type="ORF">EVAR_44935_1</name>
</gene>
<feature type="domain" description="TPPC8 first Ig-like" evidence="2">
    <location>
        <begin position="67"/>
        <end position="267"/>
    </location>
</feature>
<proteinExistence type="predicted"/>
<accession>A0A4C1W6J5</accession>
<organism evidence="3 4">
    <name type="scientific">Eumeta variegata</name>
    <name type="common">Bagworm moth</name>
    <name type="synonym">Eumeta japonica</name>
    <dbReference type="NCBI Taxonomy" id="151549"/>
    <lineage>
        <taxon>Eukaryota</taxon>
        <taxon>Metazoa</taxon>
        <taxon>Ecdysozoa</taxon>
        <taxon>Arthropoda</taxon>
        <taxon>Hexapoda</taxon>
        <taxon>Insecta</taxon>
        <taxon>Pterygota</taxon>
        <taxon>Neoptera</taxon>
        <taxon>Endopterygota</taxon>
        <taxon>Lepidoptera</taxon>
        <taxon>Glossata</taxon>
        <taxon>Ditrysia</taxon>
        <taxon>Tineoidea</taxon>
        <taxon>Psychidae</taxon>
        <taxon>Oiketicinae</taxon>
        <taxon>Eumeta</taxon>
    </lineage>
</organism>
<dbReference type="PANTHER" id="PTHR12975:SF6">
    <property type="entry name" value="TRAFFICKING PROTEIN PARTICLE COMPLEX SUBUNIT 8"/>
    <property type="match status" value="1"/>
</dbReference>
<evidence type="ECO:0000259" key="2">
    <source>
        <dbReference type="Pfam" id="PF24545"/>
    </source>
</evidence>
<dbReference type="GO" id="GO:1990072">
    <property type="term" value="C:TRAPPIII protein complex"/>
    <property type="evidence" value="ECO:0007669"/>
    <property type="project" value="TreeGrafter"/>
</dbReference>
<dbReference type="EMBL" id="BGZK01000470">
    <property type="protein sequence ID" value="GBP45707.1"/>
    <property type="molecule type" value="Genomic_DNA"/>
</dbReference>
<dbReference type="InterPro" id="IPR058538">
    <property type="entry name" value="Ig_TPPC8_2nd"/>
</dbReference>
<keyword evidence="4" id="KW-1185">Reference proteome</keyword>
<dbReference type="Pfam" id="PF24544">
    <property type="entry name" value="Ig_TPPC8_2nd"/>
    <property type="match status" value="1"/>
</dbReference>
<dbReference type="PANTHER" id="PTHR12975">
    <property type="entry name" value="TRANSPORT PROTEIN TRAPP"/>
    <property type="match status" value="1"/>
</dbReference>
<dbReference type="Proteomes" id="UP000299102">
    <property type="component" value="Unassembled WGS sequence"/>
</dbReference>
<evidence type="ECO:0000313" key="4">
    <source>
        <dbReference type="Proteomes" id="UP000299102"/>
    </source>
</evidence>
<comment type="caution">
    <text evidence="3">The sequence shown here is derived from an EMBL/GenBank/DDBJ whole genome shotgun (WGS) entry which is preliminary data.</text>
</comment>
<dbReference type="STRING" id="151549.A0A4C1W6J5"/>
<reference evidence="3 4" key="1">
    <citation type="journal article" date="2019" name="Commun. Biol.">
        <title>The bagworm genome reveals a unique fibroin gene that provides high tensile strength.</title>
        <authorList>
            <person name="Kono N."/>
            <person name="Nakamura H."/>
            <person name="Ohtoshi R."/>
            <person name="Tomita M."/>
            <person name="Numata K."/>
            <person name="Arakawa K."/>
        </authorList>
    </citation>
    <scope>NUCLEOTIDE SEQUENCE [LARGE SCALE GENOMIC DNA]</scope>
</reference>
<sequence>MQAKLQAKQWVENSEEFKKTLPPLALPLIESNATAVLCAGMAPLSSPGRIPATSITLREAETALPDTNKHWHKMEEMLVQIAQGGVPMIFKPTVNLHMSTTDNTTSPIVPQGEPVQISILVYNPLKISLTLKDVELLWQFKGSDESSETFYNELSIASSTSLDCNMVSCQKIKSLVLDGDSKKYLHFAITPLQVGELRLLGLAYKLTSTKTYEDAGNGTVVVGKQYLEITPNKQRKSQALDKRLQICVTPCAPCLQMTFSELNNNLLNGEIQKVDVEFRNVGPMEMKNLYIAVSHPECLCLATSEMDTEEFNDLYEIKYKPSPSNLVSTALAGGECTRASLLLRPTSRTRPLRLLAYYEAGLPPYRLLRHTFTFNVI</sequence>
<dbReference type="InterPro" id="IPR024420">
    <property type="entry name" value="TRAPP_III_complex_Trs85"/>
</dbReference>
<dbReference type="OrthoDB" id="203724at2759"/>
<evidence type="ECO:0000313" key="3">
    <source>
        <dbReference type="EMBL" id="GBP45707.1"/>
    </source>
</evidence>
<dbReference type="InterPro" id="IPR058541">
    <property type="entry name" value="Ig_TPPC8_1st"/>
</dbReference>